<reference evidence="6 7" key="1">
    <citation type="submission" date="2017-03" db="EMBL/GenBank/DDBJ databases">
        <title>Genome Survey of Euroglyphus maynei.</title>
        <authorList>
            <person name="Arlian L.G."/>
            <person name="Morgan M.S."/>
            <person name="Rider S.D."/>
        </authorList>
    </citation>
    <scope>NUCLEOTIDE SEQUENCE [LARGE SCALE GENOMIC DNA]</scope>
    <source>
        <strain evidence="6">Arlian Lab</strain>
        <tissue evidence="6">Whole body</tissue>
    </source>
</reference>
<dbReference type="AlphaFoldDB" id="A0A1Y3BEX9"/>
<dbReference type="EMBL" id="MUJZ01023006">
    <property type="protein sequence ID" value="OTF79459.1"/>
    <property type="molecule type" value="Genomic_DNA"/>
</dbReference>
<dbReference type="GO" id="GO:0042626">
    <property type="term" value="F:ATPase-coupled transmembrane transporter activity"/>
    <property type="evidence" value="ECO:0007669"/>
    <property type="project" value="TreeGrafter"/>
</dbReference>
<sequence>MIDRKPIKDLMPAYLIKENFKNQGRSDGTISLRGVHFHYPLRPNLPILNGLSFKASKGQKVALVGSSGCGKSTTIQILERFYDCIHGKVYLDDKNILELDVDWLRSQMALVSQEPILFSYSIRDNIAY</sequence>
<feature type="domain" description="ABC transporter" evidence="5">
    <location>
        <begin position="48"/>
        <end position="123"/>
    </location>
</feature>
<dbReference type="Proteomes" id="UP000194236">
    <property type="component" value="Unassembled WGS sequence"/>
</dbReference>
<dbReference type="PANTHER" id="PTHR24221">
    <property type="entry name" value="ATP-BINDING CASSETTE SUB-FAMILY B"/>
    <property type="match status" value="1"/>
</dbReference>
<name>A0A1Y3BEX9_EURMA</name>
<dbReference type="Gene3D" id="1.20.1560.10">
    <property type="entry name" value="ABC transporter type 1, transmembrane domain"/>
    <property type="match status" value="1"/>
</dbReference>
<dbReference type="Pfam" id="PF00005">
    <property type="entry name" value="ABC_tran"/>
    <property type="match status" value="1"/>
</dbReference>
<evidence type="ECO:0000256" key="1">
    <source>
        <dbReference type="ARBA" id="ARBA00004141"/>
    </source>
</evidence>
<dbReference type="GO" id="GO:0005524">
    <property type="term" value="F:ATP binding"/>
    <property type="evidence" value="ECO:0007669"/>
    <property type="project" value="InterPro"/>
</dbReference>
<evidence type="ECO:0000256" key="2">
    <source>
        <dbReference type="ARBA" id="ARBA00022692"/>
    </source>
</evidence>
<keyword evidence="4" id="KW-0472">Membrane</keyword>
<keyword evidence="2" id="KW-0812">Transmembrane</keyword>
<protein>
    <recommendedName>
        <fullName evidence="5">ABC transporter domain-containing protein</fullName>
    </recommendedName>
</protein>
<evidence type="ECO:0000259" key="5">
    <source>
        <dbReference type="Pfam" id="PF00005"/>
    </source>
</evidence>
<dbReference type="PANTHER" id="PTHR24221:SF636">
    <property type="entry name" value="BILE SALT EXPORT PUMP"/>
    <property type="match status" value="1"/>
</dbReference>
<dbReference type="OrthoDB" id="6500128at2759"/>
<proteinExistence type="predicted"/>
<dbReference type="InterPro" id="IPR036640">
    <property type="entry name" value="ABC1_TM_sf"/>
</dbReference>
<organism evidence="6 7">
    <name type="scientific">Euroglyphus maynei</name>
    <name type="common">Mayne's house dust mite</name>
    <dbReference type="NCBI Taxonomy" id="6958"/>
    <lineage>
        <taxon>Eukaryota</taxon>
        <taxon>Metazoa</taxon>
        <taxon>Ecdysozoa</taxon>
        <taxon>Arthropoda</taxon>
        <taxon>Chelicerata</taxon>
        <taxon>Arachnida</taxon>
        <taxon>Acari</taxon>
        <taxon>Acariformes</taxon>
        <taxon>Sarcoptiformes</taxon>
        <taxon>Astigmata</taxon>
        <taxon>Psoroptidia</taxon>
        <taxon>Analgoidea</taxon>
        <taxon>Pyroglyphidae</taxon>
        <taxon>Pyroglyphinae</taxon>
        <taxon>Euroglyphus</taxon>
    </lineage>
</organism>
<dbReference type="InterPro" id="IPR039421">
    <property type="entry name" value="Type_1_exporter"/>
</dbReference>
<comment type="caution">
    <text evidence="6">The sequence shown here is derived from an EMBL/GenBank/DDBJ whole genome shotgun (WGS) entry which is preliminary data.</text>
</comment>
<keyword evidence="7" id="KW-1185">Reference proteome</keyword>
<accession>A0A1Y3BEX9</accession>
<dbReference type="Gene3D" id="3.40.50.300">
    <property type="entry name" value="P-loop containing nucleotide triphosphate hydrolases"/>
    <property type="match status" value="1"/>
</dbReference>
<dbReference type="GO" id="GO:0016887">
    <property type="term" value="F:ATP hydrolysis activity"/>
    <property type="evidence" value="ECO:0007669"/>
    <property type="project" value="InterPro"/>
</dbReference>
<evidence type="ECO:0000313" key="7">
    <source>
        <dbReference type="Proteomes" id="UP000194236"/>
    </source>
</evidence>
<dbReference type="GO" id="GO:0016324">
    <property type="term" value="C:apical plasma membrane"/>
    <property type="evidence" value="ECO:0007669"/>
    <property type="project" value="TreeGrafter"/>
</dbReference>
<evidence type="ECO:0000256" key="3">
    <source>
        <dbReference type="ARBA" id="ARBA00022989"/>
    </source>
</evidence>
<dbReference type="SUPFAM" id="SSF52540">
    <property type="entry name" value="P-loop containing nucleoside triphosphate hydrolases"/>
    <property type="match status" value="1"/>
</dbReference>
<evidence type="ECO:0000256" key="4">
    <source>
        <dbReference type="ARBA" id="ARBA00023136"/>
    </source>
</evidence>
<evidence type="ECO:0000313" key="6">
    <source>
        <dbReference type="EMBL" id="OTF79459.1"/>
    </source>
</evidence>
<feature type="non-terminal residue" evidence="6">
    <location>
        <position position="128"/>
    </location>
</feature>
<comment type="subcellular location">
    <subcellularLocation>
        <location evidence="1">Membrane</location>
        <topology evidence="1">Multi-pass membrane protein</topology>
    </subcellularLocation>
</comment>
<keyword evidence="3" id="KW-1133">Transmembrane helix</keyword>
<dbReference type="InterPro" id="IPR003439">
    <property type="entry name" value="ABC_transporter-like_ATP-bd"/>
</dbReference>
<dbReference type="InterPro" id="IPR027417">
    <property type="entry name" value="P-loop_NTPase"/>
</dbReference>
<gene>
    <name evidence="6" type="ORF">BLA29_012976</name>
</gene>